<evidence type="ECO:0000313" key="4">
    <source>
        <dbReference type="EMBL" id="CAG5094467.1"/>
    </source>
</evidence>
<sequence length="464" mass="52801">MKLFPLMTIAEDRSCSFQLQKFEMGLSAFKSAPLCQISDTSLWEEKQCSAFSCTCVDSTTGYSTDPPRQASKADKEKLKCSGTPCLDEYKKNTQLAGDNIANGMVDLPYIPTCTLSGYYHPVQNDPVTGASFCTGPRGEYRVPVDENAPNASGKKKNKEKSSRENSEYDRLRSDQIMSEDRVAAEEMCLRQRSRILEQIREIKRIDVDTFHYETLYQTMTDEFEEQIEEMRILEMKSRMATRILEIQEMIQKSTITAKKLTCEIDEIRTRRLRSHSEPVNQSTPTKKKWRDSNEENKSRGPGNYASNTFSRRRDPTALTMKSYSSMTPASRRRPGAGSTAIVRSKSQSYRETQSDAQLVYRANFLRNRNAPSDTIQNPQRKTENKPVSEQCTHTEVHVKLAERKALMARSVSDMALVDRIGTLPFSKSERKLNSYDNDSDTGISSMHSSEADFRCSPDRKITLV</sequence>
<evidence type="ECO:0000256" key="1">
    <source>
        <dbReference type="ARBA" id="ARBA00023157"/>
    </source>
</evidence>
<feature type="region of interest" description="Disordered" evidence="2">
    <location>
        <begin position="430"/>
        <end position="451"/>
    </location>
</feature>
<dbReference type="Proteomes" id="UP001158576">
    <property type="component" value="Chromosome XSR"/>
</dbReference>
<name>A0ABN7S7S8_OIKDI</name>
<feature type="compositionally biased region" description="Polar residues" evidence="2">
    <location>
        <begin position="369"/>
        <end position="379"/>
    </location>
</feature>
<feature type="region of interest" description="Disordered" evidence="2">
    <location>
        <begin position="367"/>
        <end position="391"/>
    </location>
</feature>
<feature type="compositionally biased region" description="Polar residues" evidence="2">
    <location>
        <begin position="434"/>
        <end position="448"/>
    </location>
</feature>
<dbReference type="SUPFAM" id="SSF57610">
    <property type="entry name" value="Thyroglobulin type-1 domain"/>
    <property type="match status" value="1"/>
</dbReference>
<reference evidence="4 5" key="1">
    <citation type="submission" date="2021-04" db="EMBL/GenBank/DDBJ databases">
        <authorList>
            <person name="Bliznina A."/>
        </authorList>
    </citation>
    <scope>NUCLEOTIDE SEQUENCE [LARGE SCALE GENOMIC DNA]</scope>
</reference>
<dbReference type="Pfam" id="PF00086">
    <property type="entry name" value="Thyroglobulin_1"/>
    <property type="match status" value="1"/>
</dbReference>
<gene>
    <name evidence="4" type="ORF">OKIOD_LOCUS5141</name>
</gene>
<dbReference type="InterPro" id="IPR036857">
    <property type="entry name" value="Thyroglobulin_1_sf"/>
</dbReference>
<feature type="region of interest" description="Disordered" evidence="2">
    <location>
        <begin position="273"/>
        <end position="354"/>
    </location>
</feature>
<accession>A0ABN7S7S8</accession>
<feature type="compositionally biased region" description="Polar residues" evidence="2">
    <location>
        <begin position="344"/>
        <end position="354"/>
    </location>
</feature>
<feature type="compositionally biased region" description="Basic and acidic residues" evidence="2">
    <location>
        <begin position="159"/>
        <end position="174"/>
    </location>
</feature>
<organism evidence="4 5">
    <name type="scientific">Oikopleura dioica</name>
    <name type="common">Tunicate</name>
    <dbReference type="NCBI Taxonomy" id="34765"/>
    <lineage>
        <taxon>Eukaryota</taxon>
        <taxon>Metazoa</taxon>
        <taxon>Chordata</taxon>
        <taxon>Tunicata</taxon>
        <taxon>Appendicularia</taxon>
        <taxon>Copelata</taxon>
        <taxon>Oikopleuridae</taxon>
        <taxon>Oikopleura</taxon>
    </lineage>
</organism>
<protein>
    <submittedName>
        <fullName evidence="4">Oidioi.mRNA.OKI2018_I69.XSR.g13583.t2.cds</fullName>
    </submittedName>
</protein>
<proteinExistence type="predicted"/>
<feature type="domain" description="Thyroglobulin type-1" evidence="3">
    <location>
        <begin position="108"/>
        <end position="139"/>
    </location>
</feature>
<feature type="region of interest" description="Disordered" evidence="2">
    <location>
        <begin position="141"/>
        <end position="174"/>
    </location>
</feature>
<evidence type="ECO:0000313" key="5">
    <source>
        <dbReference type="Proteomes" id="UP001158576"/>
    </source>
</evidence>
<dbReference type="EMBL" id="OU015569">
    <property type="protein sequence ID" value="CAG5094467.1"/>
    <property type="molecule type" value="Genomic_DNA"/>
</dbReference>
<keyword evidence="5" id="KW-1185">Reference proteome</keyword>
<evidence type="ECO:0000259" key="3">
    <source>
        <dbReference type="Pfam" id="PF00086"/>
    </source>
</evidence>
<feature type="compositionally biased region" description="Basic and acidic residues" evidence="2">
    <location>
        <begin position="380"/>
        <end position="391"/>
    </location>
</feature>
<dbReference type="InterPro" id="IPR000716">
    <property type="entry name" value="Thyroglobulin_1"/>
</dbReference>
<keyword evidence="1" id="KW-1015">Disulfide bond</keyword>
<feature type="compositionally biased region" description="Polar residues" evidence="2">
    <location>
        <begin position="319"/>
        <end position="328"/>
    </location>
</feature>
<evidence type="ECO:0000256" key="2">
    <source>
        <dbReference type="SAM" id="MobiDB-lite"/>
    </source>
</evidence>